<accession>A0A1G4RUX7</accession>
<organism evidence="1 2">
    <name type="scientific">Rhizobium mongolense subsp. loessense</name>
    <dbReference type="NCBI Taxonomy" id="158890"/>
    <lineage>
        <taxon>Bacteria</taxon>
        <taxon>Pseudomonadati</taxon>
        <taxon>Pseudomonadota</taxon>
        <taxon>Alphaproteobacteria</taxon>
        <taxon>Hyphomicrobiales</taxon>
        <taxon>Rhizobiaceae</taxon>
        <taxon>Rhizobium/Agrobacterium group</taxon>
        <taxon>Rhizobium</taxon>
    </lineage>
</organism>
<reference evidence="1 2" key="1">
    <citation type="submission" date="2016-10" db="EMBL/GenBank/DDBJ databases">
        <authorList>
            <person name="de Groot N.N."/>
        </authorList>
    </citation>
    <scope>NUCLEOTIDE SEQUENCE [LARGE SCALE GENOMIC DNA]</scope>
    <source>
        <strain evidence="1 2">CGMCC 1.3401</strain>
    </source>
</reference>
<dbReference type="Proteomes" id="UP000199542">
    <property type="component" value="Unassembled WGS sequence"/>
</dbReference>
<name>A0A1G4RUX7_9HYPH</name>
<proteinExistence type="predicted"/>
<evidence type="ECO:0000313" key="2">
    <source>
        <dbReference type="Proteomes" id="UP000199542"/>
    </source>
</evidence>
<dbReference type="AlphaFoldDB" id="A0A1G4RUX7"/>
<dbReference type="EMBL" id="FMTM01000004">
    <property type="protein sequence ID" value="SCW60531.1"/>
    <property type="molecule type" value="Genomic_DNA"/>
</dbReference>
<dbReference type="RefSeq" id="WP_092585637.1">
    <property type="nucleotide sequence ID" value="NZ_FMTM01000004.1"/>
</dbReference>
<sequence>MPTFHFGAAAAVLPGSKVRIMKLGTSSPGPNGPGTLFFSGGRLLGVFIVAGILAAPAELLQAPGLPPYLRPSVRT</sequence>
<gene>
    <name evidence="1" type="ORF">SAMN02927900_03017</name>
</gene>
<protein>
    <submittedName>
        <fullName evidence="1">Uncharacterized protein</fullName>
    </submittedName>
</protein>
<evidence type="ECO:0000313" key="1">
    <source>
        <dbReference type="EMBL" id="SCW60531.1"/>
    </source>
</evidence>